<keyword evidence="2" id="KW-1185">Reference proteome</keyword>
<reference evidence="1 2" key="1">
    <citation type="submission" date="2016-08" db="EMBL/GenBank/DDBJ databases">
        <title>A Parts List for Fungal Cellulosomes Revealed by Comparative Genomics.</title>
        <authorList>
            <consortium name="DOE Joint Genome Institute"/>
            <person name="Haitjema C.H."/>
            <person name="Gilmore S.P."/>
            <person name="Henske J.K."/>
            <person name="Solomon K.V."/>
            <person name="De Groot R."/>
            <person name="Kuo A."/>
            <person name="Mondo S.J."/>
            <person name="Salamov A.A."/>
            <person name="Labutti K."/>
            <person name="Zhao Z."/>
            <person name="Chiniquy J."/>
            <person name="Barry K."/>
            <person name="Brewer H.M."/>
            <person name="Purvine S.O."/>
            <person name="Wright A.T."/>
            <person name="Boxma B."/>
            <person name="Van Alen T."/>
            <person name="Hackstein J.H."/>
            <person name="Baker S.E."/>
            <person name="Grigoriev I.V."/>
            <person name="O'Malley M.A."/>
        </authorList>
    </citation>
    <scope>NUCLEOTIDE SEQUENCE [LARGE SCALE GENOMIC DNA]</scope>
    <source>
        <strain evidence="1 2">S4</strain>
    </source>
</reference>
<dbReference type="EMBL" id="MCFG01000027">
    <property type="protein sequence ID" value="ORX85958.1"/>
    <property type="molecule type" value="Genomic_DNA"/>
</dbReference>
<proteinExistence type="predicted"/>
<protein>
    <submittedName>
        <fullName evidence="1">Uncharacterized protein</fullName>
    </submittedName>
</protein>
<dbReference type="Proteomes" id="UP000193944">
    <property type="component" value="Unassembled WGS sequence"/>
</dbReference>
<evidence type="ECO:0000313" key="1">
    <source>
        <dbReference type="EMBL" id="ORX85958.1"/>
    </source>
</evidence>
<reference evidence="1 2" key="2">
    <citation type="submission" date="2016-08" db="EMBL/GenBank/DDBJ databases">
        <title>Pervasive Adenine N6-methylation of Active Genes in Fungi.</title>
        <authorList>
            <consortium name="DOE Joint Genome Institute"/>
            <person name="Mondo S.J."/>
            <person name="Dannebaum R.O."/>
            <person name="Kuo R.C."/>
            <person name="Labutti K."/>
            <person name="Haridas S."/>
            <person name="Kuo A."/>
            <person name="Salamov A."/>
            <person name="Ahrendt S.R."/>
            <person name="Lipzen A."/>
            <person name="Sullivan W."/>
            <person name="Andreopoulos W.B."/>
            <person name="Clum A."/>
            <person name="Lindquist E."/>
            <person name="Daum C."/>
            <person name="Ramamoorthy G.K."/>
            <person name="Gryganskyi A."/>
            <person name="Culley D."/>
            <person name="Magnuson J.K."/>
            <person name="James T.Y."/>
            <person name="O'Malley M.A."/>
            <person name="Stajich J.E."/>
            <person name="Spatafora J.W."/>
            <person name="Visel A."/>
            <person name="Grigoriev I.V."/>
        </authorList>
    </citation>
    <scope>NUCLEOTIDE SEQUENCE [LARGE SCALE GENOMIC DNA]</scope>
    <source>
        <strain evidence="1 2">S4</strain>
    </source>
</reference>
<comment type="caution">
    <text evidence="1">The sequence shown here is derived from an EMBL/GenBank/DDBJ whole genome shotgun (WGS) entry which is preliminary data.</text>
</comment>
<gene>
    <name evidence="1" type="ORF">BCR32DRAFT_275775</name>
</gene>
<name>A0A1Y1XJN7_9FUNG</name>
<dbReference type="AlphaFoldDB" id="A0A1Y1XJN7"/>
<organism evidence="1 2">
    <name type="scientific">Anaeromyces robustus</name>
    <dbReference type="NCBI Taxonomy" id="1754192"/>
    <lineage>
        <taxon>Eukaryota</taxon>
        <taxon>Fungi</taxon>
        <taxon>Fungi incertae sedis</taxon>
        <taxon>Chytridiomycota</taxon>
        <taxon>Chytridiomycota incertae sedis</taxon>
        <taxon>Neocallimastigomycetes</taxon>
        <taxon>Neocallimastigales</taxon>
        <taxon>Neocallimastigaceae</taxon>
        <taxon>Anaeromyces</taxon>
    </lineage>
</organism>
<sequence>MLTFVELEKKFLEYKILNDKLNNTSSSSKEIMEFYWDRDMNNDKSIKAKTFKMNNFENSRNYLKA</sequence>
<accession>A0A1Y1XJN7</accession>
<evidence type="ECO:0000313" key="2">
    <source>
        <dbReference type="Proteomes" id="UP000193944"/>
    </source>
</evidence>